<sequence length="645" mass="72678">MRWKQTLLLSYQSLGIVFGHLSIGPLYVYNTVPPNEIKSEEMLFGFLSFIFWTMTLIPLVKYAFIVLRADDNGEGGIFALYSILRRNKPDNSITDDIFIANETESFYQTDLPTACTILVALFVLQHYGTSKIGFLFAPIIVIWLLFISGVGLYNIVNVNPHVIVALSPTYVYKFMKNIKYGTWRSLSGILLCIAGSEAMFADLGHLSKKSIKAAFILLVYPSLVLCYMGQTAYMSKLEDYDHIQYATHLKTSMPKQLHQLFSWLSLLASAVGSQATITSTFSIINQCIALGCFPKMTVVHTSDKIKGQIYIPDINWILMLLCLLFTIVFRTTQHMGQATGLATIISMIITTCFTTLLLALHWNKVLAATCFFAFFGTIEVTYLVACALNFPHGAWVLVILAMFILIVMLSWHYGTVAMYKIDDQNKVSIEYVTGLVEDLGMIRVPGISFVCTDISKGIPLFFSHFITNLPAFHQVLIFVSFKSVPVAHFPPSLQCSIGRIGDKKYRLYRCILTYGYRDNILDINELEYRIIHAVGDFISKEGSISSETNEQTIDRRKKVQFVVPPENPGMSSSVRNELQDLIDAKEQGTTYLCSKKNLSSLRGSNFLRRILIEIFIFLHRNCKVKSMAVNIPHAAYIEVGTSYSI</sequence>
<dbReference type="PANTHER" id="PTHR30540:SF97">
    <property type="entry name" value="POTASSIUM TRANSPORTER"/>
    <property type="match status" value="1"/>
</dbReference>
<keyword evidence="4" id="KW-0633">Potassium transport</keyword>
<evidence type="ECO:0000256" key="7">
    <source>
        <dbReference type="ARBA" id="ARBA00022989"/>
    </source>
</evidence>
<evidence type="ECO:0000259" key="12">
    <source>
        <dbReference type="Pfam" id="PF22776"/>
    </source>
</evidence>
<dbReference type="GO" id="GO:0016020">
    <property type="term" value="C:membrane"/>
    <property type="evidence" value="ECO:0007669"/>
    <property type="project" value="UniProtKB-SubCell"/>
</dbReference>
<name>A0A2H9ZV50_9ASPA</name>
<evidence type="ECO:0000256" key="8">
    <source>
        <dbReference type="ARBA" id="ARBA00023065"/>
    </source>
</evidence>
<feature type="transmembrane region" description="Helical" evidence="10">
    <location>
        <begin position="309"/>
        <end position="329"/>
    </location>
</feature>
<evidence type="ECO:0000256" key="5">
    <source>
        <dbReference type="ARBA" id="ARBA00022692"/>
    </source>
</evidence>
<accession>A0A2H9ZV50</accession>
<evidence type="ECO:0000256" key="10">
    <source>
        <dbReference type="SAM" id="Phobius"/>
    </source>
</evidence>
<feature type="transmembrane region" description="Helical" evidence="10">
    <location>
        <begin position="395"/>
        <end position="414"/>
    </location>
</feature>
<keyword evidence="6" id="KW-0630">Potassium</keyword>
<feature type="transmembrane region" description="Helical" evidence="10">
    <location>
        <begin position="42"/>
        <end position="60"/>
    </location>
</feature>
<keyword evidence="3" id="KW-0813">Transport</keyword>
<dbReference type="GO" id="GO:0015079">
    <property type="term" value="F:potassium ion transmembrane transporter activity"/>
    <property type="evidence" value="ECO:0007669"/>
    <property type="project" value="InterPro"/>
</dbReference>
<feature type="domain" description="K+ potassium transporter integral membrane" evidence="11">
    <location>
        <begin position="10"/>
        <end position="91"/>
    </location>
</feature>
<keyword evidence="14" id="KW-1185">Reference proteome</keyword>
<dbReference type="Pfam" id="PF02705">
    <property type="entry name" value="K_trans"/>
    <property type="match status" value="2"/>
</dbReference>
<dbReference type="PANTHER" id="PTHR30540">
    <property type="entry name" value="OSMOTIC STRESS POTASSIUM TRANSPORTER"/>
    <property type="match status" value="1"/>
</dbReference>
<organism evidence="13 14">
    <name type="scientific">Apostasia shenzhenica</name>
    <dbReference type="NCBI Taxonomy" id="1088818"/>
    <lineage>
        <taxon>Eukaryota</taxon>
        <taxon>Viridiplantae</taxon>
        <taxon>Streptophyta</taxon>
        <taxon>Embryophyta</taxon>
        <taxon>Tracheophyta</taxon>
        <taxon>Spermatophyta</taxon>
        <taxon>Magnoliopsida</taxon>
        <taxon>Liliopsida</taxon>
        <taxon>Asparagales</taxon>
        <taxon>Orchidaceae</taxon>
        <taxon>Apostasioideae</taxon>
        <taxon>Apostasia</taxon>
    </lineage>
</organism>
<dbReference type="AlphaFoldDB" id="A0A2H9ZV50"/>
<feature type="transmembrane region" description="Helical" evidence="10">
    <location>
        <begin position="182"/>
        <end position="201"/>
    </location>
</feature>
<feature type="transmembrane region" description="Helical" evidence="10">
    <location>
        <begin position="213"/>
        <end position="233"/>
    </location>
</feature>
<dbReference type="InterPro" id="IPR003855">
    <property type="entry name" value="K+_transporter"/>
</dbReference>
<feature type="domain" description="K+ potassium transporter C-terminal" evidence="12">
    <location>
        <begin position="450"/>
        <end position="645"/>
    </location>
</feature>
<evidence type="ECO:0000256" key="9">
    <source>
        <dbReference type="ARBA" id="ARBA00023136"/>
    </source>
</evidence>
<evidence type="ECO:0000259" key="11">
    <source>
        <dbReference type="Pfam" id="PF02705"/>
    </source>
</evidence>
<evidence type="ECO:0000256" key="1">
    <source>
        <dbReference type="ARBA" id="ARBA00004141"/>
    </source>
</evidence>
<feature type="transmembrane region" description="Helical" evidence="10">
    <location>
        <begin position="341"/>
        <end position="360"/>
    </location>
</feature>
<keyword evidence="7 10" id="KW-1133">Transmembrane helix</keyword>
<evidence type="ECO:0000256" key="2">
    <source>
        <dbReference type="ARBA" id="ARBA00008440"/>
    </source>
</evidence>
<dbReference type="STRING" id="1088818.A0A2H9ZV50"/>
<evidence type="ECO:0000313" key="14">
    <source>
        <dbReference type="Proteomes" id="UP000236161"/>
    </source>
</evidence>
<protein>
    <submittedName>
        <fullName evidence="13">Potassium transporter 25</fullName>
    </submittedName>
</protein>
<keyword evidence="5 10" id="KW-0812">Transmembrane</keyword>
<reference evidence="13 14" key="1">
    <citation type="journal article" date="2017" name="Nature">
        <title>The Apostasia genome and the evolution of orchids.</title>
        <authorList>
            <person name="Zhang G.Q."/>
            <person name="Liu K.W."/>
            <person name="Li Z."/>
            <person name="Lohaus R."/>
            <person name="Hsiao Y.Y."/>
            <person name="Niu S.C."/>
            <person name="Wang J.Y."/>
            <person name="Lin Y.C."/>
            <person name="Xu Q."/>
            <person name="Chen L.J."/>
            <person name="Yoshida K."/>
            <person name="Fujiwara S."/>
            <person name="Wang Z.W."/>
            <person name="Zhang Y.Q."/>
            <person name="Mitsuda N."/>
            <person name="Wang M."/>
            <person name="Liu G.H."/>
            <person name="Pecoraro L."/>
            <person name="Huang H.X."/>
            <person name="Xiao X.J."/>
            <person name="Lin M."/>
            <person name="Wu X.Y."/>
            <person name="Wu W.L."/>
            <person name="Chen Y.Y."/>
            <person name="Chang S.B."/>
            <person name="Sakamoto S."/>
            <person name="Ohme-Takagi M."/>
            <person name="Yagi M."/>
            <person name="Zeng S.J."/>
            <person name="Shen C.Y."/>
            <person name="Yeh C.M."/>
            <person name="Luo Y.B."/>
            <person name="Tsai W.C."/>
            <person name="Van de Peer Y."/>
            <person name="Liu Z.J."/>
        </authorList>
    </citation>
    <scope>NUCLEOTIDE SEQUENCE [LARGE SCALE GENOMIC DNA]</scope>
    <source>
        <strain evidence="14">cv. Shenzhen</strain>
        <tissue evidence="13">Stem</tissue>
    </source>
</reference>
<keyword evidence="8" id="KW-0406">Ion transport</keyword>
<feature type="transmembrane region" description="Helical" evidence="10">
    <location>
        <begin position="7"/>
        <end position="30"/>
    </location>
</feature>
<feature type="transmembrane region" description="Helical" evidence="10">
    <location>
        <begin position="134"/>
        <end position="156"/>
    </location>
</feature>
<comment type="subcellular location">
    <subcellularLocation>
        <location evidence="1">Membrane</location>
        <topology evidence="1">Multi-pass membrane protein</topology>
    </subcellularLocation>
</comment>
<dbReference type="Pfam" id="PF22776">
    <property type="entry name" value="K_trans_C"/>
    <property type="match status" value="1"/>
</dbReference>
<gene>
    <name evidence="13" type="primary">HAK25</name>
    <name evidence="13" type="ORF">AXF42_Ash017119</name>
</gene>
<proteinExistence type="inferred from homology"/>
<evidence type="ECO:0000256" key="4">
    <source>
        <dbReference type="ARBA" id="ARBA00022538"/>
    </source>
</evidence>
<keyword evidence="9 10" id="KW-0472">Membrane</keyword>
<evidence type="ECO:0000256" key="3">
    <source>
        <dbReference type="ARBA" id="ARBA00022448"/>
    </source>
</evidence>
<dbReference type="InterPro" id="IPR053951">
    <property type="entry name" value="K_trans_N"/>
</dbReference>
<feature type="domain" description="K+ potassium transporter integral membrane" evidence="11">
    <location>
        <begin position="103"/>
        <end position="431"/>
    </location>
</feature>
<feature type="transmembrane region" description="Helical" evidence="10">
    <location>
        <begin position="366"/>
        <end position="388"/>
    </location>
</feature>
<dbReference type="OrthoDB" id="755086at2759"/>
<evidence type="ECO:0000256" key="6">
    <source>
        <dbReference type="ARBA" id="ARBA00022958"/>
    </source>
</evidence>
<comment type="similarity">
    <text evidence="2">Belongs to the HAK/KUP transporter (TC 2.A.72.3) family.</text>
</comment>
<evidence type="ECO:0000313" key="13">
    <source>
        <dbReference type="EMBL" id="PKA47174.1"/>
    </source>
</evidence>
<dbReference type="Proteomes" id="UP000236161">
    <property type="component" value="Unassembled WGS sequence"/>
</dbReference>
<dbReference type="InterPro" id="IPR053952">
    <property type="entry name" value="K_trans_C"/>
</dbReference>
<dbReference type="EMBL" id="KZ453539">
    <property type="protein sequence ID" value="PKA47174.1"/>
    <property type="molecule type" value="Genomic_DNA"/>
</dbReference>